<evidence type="ECO:0000256" key="5">
    <source>
        <dbReference type="ARBA" id="ARBA00022642"/>
    </source>
</evidence>
<dbReference type="InterPro" id="IPR007229">
    <property type="entry name" value="Nic_PRibTrfase-Fam"/>
</dbReference>
<keyword evidence="4 10" id="KW-0436">Ligase</keyword>
<dbReference type="SUPFAM" id="SSF51690">
    <property type="entry name" value="Nicotinate/Quinolinate PRTase C-terminal domain-like"/>
    <property type="match status" value="1"/>
</dbReference>
<dbReference type="InterPro" id="IPR036068">
    <property type="entry name" value="Nicotinate_pribotase-like_C"/>
</dbReference>
<dbReference type="GO" id="GO:0004514">
    <property type="term" value="F:nicotinate-nucleotide diphosphorylase (carboxylating) activity"/>
    <property type="evidence" value="ECO:0007669"/>
    <property type="project" value="InterPro"/>
</dbReference>
<dbReference type="InterPro" id="IPR013785">
    <property type="entry name" value="Aldolase_TIM"/>
</dbReference>
<evidence type="ECO:0000313" key="10">
    <source>
        <dbReference type="EMBL" id="HDS10958.1"/>
    </source>
</evidence>
<evidence type="ECO:0000259" key="8">
    <source>
        <dbReference type="Pfam" id="PF01729"/>
    </source>
</evidence>
<evidence type="ECO:0000256" key="3">
    <source>
        <dbReference type="ARBA" id="ARBA00022553"/>
    </source>
</evidence>
<name>A0A7C1E9N0_9CREN</name>
<keyword evidence="6 10" id="KW-0808">Transferase</keyword>
<evidence type="ECO:0000256" key="4">
    <source>
        <dbReference type="ARBA" id="ARBA00022598"/>
    </source>
</evidence>
<evidence type="ECO:0000256" key="1">
    <source>
        <dbReference type="ARBA" id="ARBA00004952"/>
    </source>
</evidence>
<dbReference type="InterPro" id="IPR002638">
    <property type="entry name" value="Quinolinate_PRibosylTrfase_C"/>
</dbReference>
<dbReference type="Gene3D" id="3.20.20.70">
    <property type="entry name" value="Aldolase class I"/>
    <property type="match status" value="1"/>
</dbReference>
<dbReference type="AlphaFoldDB" id="A0A7C1E9N0"/>
<feature type="domain" description="Quinolinate phosphoribosyl transferase C-terminal" evidence="8">
    <location>
        <begin position="113"/>
        <end position="301"/>
    </location>
</feature>
<reference evidence="10" key="1">
    <citation type="journal article" date="2020" name="mSystems">
        <title>Genome- and Community-Level Interaction Insights into Carbon Utilization and Element Cycling Functions of Hydrothermarchaeota in Hydrothermal Sediment.</title>
        <authorList>
            <person name="Zhou Z."/>
            <person name="Liu Y."/>
            <person name="Xu W."/>
            <person name="Pan J."/>
            <person name="Luo Z.H."/>
            <person name="Li M."/>
        </authorList>
    </citation>
    <scope>NUCLEOTIDE SEQUENCE [LARGE SCALE GENOMIC DNA]</scope>
    <source>
        <strain evidence="10">SpSt-123</strain>
    </source>
</reference>
<dbReference type="PIRSF" id="PIRSF000484">
    <property type="entry name" value="NAPRT"/>
    <property type="match status" value="1"/>
</dbReference>
<dbReference type="PANTHER" id="PTHR43202:SF1">
    <property type="entry name" value="NICOTINATE PHOSPHORIBOSYLTRANSFERASE"/>
    <property type="match status" value="1"/>
</dbReference>
<comment type="pathway">
    <text evidence="1">Cofactor biosynthesis; NAD(+) biosynthesis; nicotinate D-ribonucleotide from nicotinate: step 1/1.</text>
</comment>
<evidence type="ECO:0000256" key="6">
    <source>
        <dbReference type="ARBA" id="ARBA00022679"/>
    </source>
</evidence>
<dbReference type="NCBIfam" id="NF006415">
    <property type="entry name" value="PRK08662.1"/>
    <property type="match status" value="1"/>
</dbReference>
<accession>A0A7C1E9N0</accession>
<proteinExistence type="predicted"/>
<comment type="catalytic activity">
    <reaction evidence="7">
        <text>5-phospho-alpha-D-ribose 1-diphosphate + nicotinate + ATP + H2O = nicotinate beta-D-ribonucleotide + ADP + phosphate + diphosphate</text>
        <dbReference type="Rhea" id="RHEA:36163"/>
        <dbReference type="ChEBI" id="CHEBI:15377"/>
        <dbReference type="ChEBI" id="CHEBI:30616"/>
        <dbReference type="ChEBI" id="CHEBI:32544"/>
        <dbReference type="ChEBI" id="CHEBI:33019"/>
        <dbReference type="ChEBI" id="CHEBI:43474"/>
        <dbReference type="ChEBI" id="CHEBI:57502"/>
        <dbReference type="ChEBI" id="CHEBI:58017"/>
        <dbReference type="ChEBI" id="CHEBI:456216"/>
        <dbReference type="EC" id="6.3.4.21"/>
    </reaction>
</comment>
<dbReference type="InterPro" id="IPR053190">
    <property type="entry name" value="NAPRTase-like"/>
</dbReference>
<dbReference type="InterPro" id="IPR035809">
    <property type="entry name" value="NAPRTase_arc-type"/>
</dbReference>
<keyword evidence="3" id="KW-0597">Phosphoprotein</keyword>
<dbReference type="InterPro" id="IPR022412">
    <property type="entry name" value="Quinolinate_PRibosylTrfase_N"/>
</dbReference>
<dbReference type="Pfam" id="PF02749">
    <property type="entry name" value="QRPTase_N"/>
    <property type="match status" value="1"/>
</dbReference>
<dbReference type="Pfam" id="PF01729">
    <property type="entry name" value="QRPTase_C"/>
    <property type="match status" value="1"/>
</dbReference>
<dbReference type="CDD" id="cd01571">
    <property type="entry name" value="NAPRTase_B"/>
    <property type="match status" value="1"/>
</dbReference>
<protein>
    <recommendedName>
        <fullName evidence="2">nicotinate phosphoribosyltransferase</fullName>
        <ecNumber evidence="2">6.3.4.21</ecNumber>
    </recommendedName>
</protein>
<keyword evidence="10" id="KW-0328">Glycosyltransferase</keyword>
<dbReference type="UniPathway" id="UPA00253">
    <property type="reaction ID" value="UER00457"/>
</dbReference>
<organism evidence="10">
    <name type="scientific">Fervidicoccus fontis</name>
    <dbReference type="NCBI Taxonomy" id="683846"/>
    <lineage>
        <taxon>Archaea</taxon>
        <taxon>Thermoproteota</taxon>
        <taxon>Thermoprotei</taxon>
        <taxon>Fervidicoccales</taxon>
        <taxon>Fervidicoccaceae</taxon>
        <taxon>Fervidicoccus</taxon>
    </lineage>
</organism>
<sequence>MLFPDEEEILNGLATDIYFVRTKEILEKEGLADVQVRAEFHVYGLPEGYDFAVIAGVQEAIHLLEGKPVNVYGVREGSVVKDRWPIMIIEGPYSSFVTYETAILGILRHYSSIATKAARIKRAAGEKTVLFFGLRSIHPLLQAVADRAAFIGGVDGVSGVLSKKYNKIEPTGTMPHSLMIVFGDQRRAWLAFDKHVDPKVPRIILADTFFDEREEALMAAKLLGDRLYGVRLDTPSSRRGNMRKIVEEVRWTLDIHGYKHVKIFVSGGIDEKEILELRDVVDGFGVGTAIAMPKSVDISMDIVEVYENGRWVPRTKRGKLPGARMVYECIDGTAIVTRFDEQPRCPDASTPRPLLEKLVENGKILYHEEDLSEVRKRVLSKILKP</sequence>
<dbReference type="GO" id="GO:0009435">
    <property type="term" value="P:NAD+ biosynthetic process"/>
    <property type="evidence" value="ECO:0007669"/>
    <property type="project" value="UniProtKB-UniPathway"/>
</dbReference>
<dbReference type="PANTHER" id="PTHR43202">
    <property type="entry name" value="NICOTINATE-NUCLEOTIDE PYROPHOSPHORYLASE"/>
    <property type="match status" value="1"/>
</dbReference>
<dbReference type="SUPFAM" id="SSF54675">
    <property type="entry name" value="Nicotinate/Quinolinate PRTase N-terminal domain-like"/>
    <property type="match status" value="1"/>
</dbReference>
<feature type="domain" description="Quinolinate phosphoribosyl transferase N-terminal" evidence="9">
    <location>
        <begin position="16"/>
        <end position="111"/>
    </location>
</feature>
<dbReference type="EMBL" id="DSDY01000154">
    <property type="protein sequence ID" value="HDS10958.1"/>
    <property type="molecule type" value="Genomic_DNA"/>
</dbReference>
<gene>
    <name evidence="10" type="ORF">ENO04_05040</name>
</gene>
<evidence type="ECO:0000259" key="9">
    <source>
        <dbReference type="Pfam" id="PF02749"/>
    </source>
</evidence>
<dbReference type="GO" id="GO:0004516">
    <property type="term" value="F:nicotinate phosphoribosyltransferase activity"/>
    <property type="evidence" value="ECO:0007669"/>
    <property type="project" value="UniProtKB-EC"/>
</dbReference>
<keyword evidence="5" id="KW-0662">Pyridine nucleotide biosynthesis</keyword>
<evidence type="ECO:0000256" key="2">
    <source>
        <dbReference type="ARBA" id="ARBA00013236"/>
    </source>
</evidence>
<evidence type="ECO:0000256" key="7">
    <source>
        <dbReference type="ARBA" id="ARBA00048668"/>
    </source>
</evidence>
<dbReference type="InterPro" id="IPR037128">
    <property type="entry name" value="Quinolinate_PRibosylTase_N_sf"/>
</dbReference>
<dbReference type="Gene3D" id="3.90.1170.20">
    <property type="entry name" value="Quinolinate phosphoribosyl transferase, N-terminal domain"/>
    <property type="match status" value="1"/>
</dbReference>
<dbReference type="EC" id="6.3.4.21" evidence="2"/>
<comment type="caution">
    <text evidence="10">The sequence shown here is derived from an EMBL/GenBank/DDBJ whole genome shotgun (WGS) entry which is preliminary data.</text>
</comment>